<dbReference type="PANTHER" id="PTHR47843:SF2">
    <property type="entry name" value="BTB DOMAIN-CONTAINING PROTEIN"/>
    <property type="match status" value="1"/>
</dbReference>
<dbReference type="Pfam" id="PF00651">
    <property type="entry name" value="BTB"/>
    <property type="match status" value="1"/>
</dbReference>
<keyword evidence="3" id="KW-1185">Reference proteome</keyword>
<protein>
    <recommendedName>
        <fullName evidence="1">BTB domain-containing protein</fullName>
    </recommendedName>
</protein>
<feature type="domain" description="BTB" evidence="1">
    <location>
        <begin position="18"/>
        <end position="71"/>
    </location>
</feature>
<dbReference type="OrthoDB" id="194443at2759"/>
<evidence type="ECO:0000313" key="2">
    <source>
        <dbReference type="EMBL" id="KAF2788104.1"/>
    </source>
</evidence>
<dbReference type="PROSITE" id="PS50097">
    <property type="entry name" value="BTB"/>
    <property type="match status" value="1"/>
</dbReference>
<dbReference type="Gene3D" id="3.30.710.10">
    <property type="entry name" value="Potassium Channel Kv1.1, Chain A"/>
    <property type="match status" value="1"/>
</dbReference>
<sequence length="192" mass="22274">MSKRRLEKLPLSVAVLEGTVIVEVGPEHKKYHVHKDLLTYHSEYFNKALNGPWKENEERLVTLDDIEPRTYSNTEAGQCGDYLQRLKAWKFGDRFLAQDFRRAVNNDTVDVYLSNPPFYKAIIYAFSEMPERSKILDFLVDTHCIHCDGDERDSEEEQKLGMQYPRDRSCTPKEAASKFLSSIISFKVTTCL</sequence>
<organism evidence="2 3">
    <name type="scientific">Melanomma pulvis-pyrius CBS 109.77</name>
    <dbReference type="NCBI Taxonomy" id="1314802"/>
    <lineage>
        <taxon>Eukaryota</taxon>
        <taxon>Fungi</taxon>
        <taxon>Dikarya</taxon>
        <taxon>Ascomycota</taxon>
        <taxon>Pezizomycotina</taxon>
        <taxon>Dothideomycetes</taxon>
        <taxon>Pleosporomycetidae</taxon>
        <taxon>Pleosporales</taxon>
        <taxon>Melanommataceae</taxon>
        <taxon>Melanomma</taxon>
    </lineage>
</organism>
<dbReference type="AlphaFoldDB" id="A0A6A6WW14"/>
<reference evidence="2" key="1">
    <citation type="journal article" date="2020" name="Stud. Mycol.">
        <title>101 Dothideomycetes genomes: a test case for predicting lifestyles and emergence of pathogens.</title>
        <authorList>
            <person name="Haridas S."/>
            <person name="Albert R."/>
            <person name="Binder M."/>
            <person name="Bloem J."/>
            <person name="Labutti K."/>
            <person name="Salamov A."/>
            <person name="Andreopoulos B."/>
            <person name="Baker S."/>
            <person name="Barry K."/>
            <person name="Bills G."/>
            <person name="Bluhm B."/>
            <person name="Cannon C."/>
            <person name="Castanera R."/>
            <person name="Culley D."/>
            <person name="Daum C."/>
            <person name="Ezra D."/>
            <person name="Gonzalez J."/>
            <person name="Henrissat B."/>
            <person name="Kuo A."/>
            <person name="Liang C."/>
            <person name="Lipzen A."/>
            <person name="Lutzoni F."/>
            <person name="Magnuson J."/>
            <person name="Mondo S."/>
            <person name="Nolan M."/>
            <person name="Ohm R."/>
            <person name="Pangilinan J."/>
            <person name="Park H.-J."/>
            <person name="Ramirez L."/>
            <person name="Alfaro M."/>
            <person name="Sun H."/>
            <person name="Tritt A."/>
            <person name="Yoshinaga Y."/>
            <person name="Zwiers L.-H."/>
            <person name="Turgeon B."/>
            <person name="Goodwin S."/>
            <person name="Spatafora J."/>
            <person name="Crous P."/>
            <person name="Grigoriev I."/>
        </authorList>
    </citation>
    <scope>NUCLEOTIDE SEQUENCE</scope>
    <source>
        <strain evidence="2">CBS 109.77</strain>
    </source>
</reference>
<dbReference type="SUPFAM" id="SSF54695">
    <property type="entry name" value="POZ domain"/>
    <property type="match status" value="1"/>
</dbReference>
<evidence type="ECO:0000259" key="1">
    <source>
        <dbReference type="PROSITE" id="PS50097"/>
    </source>
</evidence>
<dbReference type="EMBL" id="MU002247">
    <property type="protein sequence ID" value="KAF2788104.1"/>
    <property type="molecule type" value="Genomic_DNA"/>
</dbReference>
<proteinExistence type="predicted"/>
<name>A0A6A6WW14_9PLEO</name>
<dbReference type="InterPro" id="IPR000210">
    <property type="entry name" value="BTB/POZ_dom"/>
</dbReference>
<dbReference type="Proteomes" id="UP000799757">
    <property type="component" value="Unassembled WGS sequence"/>
</dbReference>
<dbReference type="CDD" id="cd18186">
    <property type="entry name" value="BTB_POZ_ZBTB_KLHL-like"/>
    <property type="match status" value="1"/>
</dbReference>
<accession>A0A6A6WW14</accession>
<evidence type="ECO:0000313" key="3">
    <source>
        <dbReference type="Proteomes" id="UP000799757"/>
    </source>
</evidence>
<dbReference type="PANTHER" id="PTHR47843">
    <property type="entry name" value="BTB DOMAIN-CONTAINING PROTEIN-RELATED"/>
    <property type="match status" value="1"/>
</dbReference>
<gene>
    <name evidence="2" type="ORF">K505DRAFT_342376</name>
</gene>
<dbReference type="InterPro" id="IPR011333">
    <property type="entry name" value="SKP1/BTB/POZ_sf"/>
</dbReference>